<feature type="coiled-coil region" evidence="2">
    <location>
        <begin position="433"/>
        <end position="481"/>
    </location>
</feature>
<evidence type="ECO:0000259" key="6">
    <source>
        <dbReference type="PROSITE" id="PS50304"/>
    </source>
</evidence>
<dbReference type="FunFam" id="2.30.30.140:FF:000018">
    <property type="entry name" value="Serine/threonine-protein kinase 31"/>
    <property type="match status" value="1"/>
</dbReference>
<feature type="domain" description="Tudor" evidence="6">
    <location>
        <begin position="213"/>
        <end position="277"/>
    </location>
</feature>
<dbReference type="GO" id="GO:0004672">
    <property type="term" value="F:protein kinase activity"/>
    <property type="evidence" value="ECO:0007669"/>
    <property type="project" value="InterPro"/>
</dbReference>
<name>A0A914AEF9_PATMI</name>
<feature type="region of interest" description="Disordered" evidence="3">
    <location>
        <begin position="1157"/>
        <end position="1277"/>
    </location>
</feature>
<keyword evidence="8" id="KW-1185">Reference proteome</keyword>
<dbReference type="CDD" id="cd00590">
    <property type="entry name" value="RRM_SF"/>
    <property type="match status" value="1"/>
</dbReference>
<dbReference type="GeneID" id="119732437"/>
<feature type="compositionally biased region" description="Polar residues" evidence="3">
    <location>
        <begin position="366"/>
        <end position="390"/>
    </location>
</feature>
<feature type="region of interest" description="Disordered" evidence="3">
    <location>
        <begin position="126"/>
        <end position="157"/>
    </location>
</feature>
<dbReference type="Pfam" id="PF00069">
    <property type="entry name" value="Pkinase"/>
    <property type="match status" value="1"/>
</dbReference>
<dbReference type="SUPFAM" id="SSF63748">
    <property type="entry name" value="Tudor/PWWP/MBT"/>
    <property type="match status" value="1"/>
</dbReference>
<evidence type="ECO:0000256" key="2">
    <source>
        <dbReference type="SAM" id="Coils"/>
    </source>
</evidence>
<sequence length="1306" mass="144354">MNKNPCTCKNTGRYLSHVVVSFGQVDSSATEVFYVCGYTMSRGKPTFDVYVTNLPDDIDDEFLKQEFSRGGSVQSVTIKDGKNNAAKFGFVRYLKEEAQDSAVTQLNGKYIKGNVVVVQKANYKKKGNTDTNAQNGENRRQPRGNYQANGVRQQEPVDTSPEYIEQAILITYVIDACTVFGQLAHQDMAEVSAKLMMEINQYCPVAQQIGPEQPDLNKVYGALFSEDGMWYRCKVSPNLDGSGQQGSKVRVHYLDYGNDEVVDSSSLVELPMSLASLPPQAHMLVFRGIKPTAQTTEDNRKAVEFLQAATDGKSVMARLYRPLQTTSSSTPVEIYDGPSGLNDVLIQKGFVVRVLPPSPKPLLGNSPVTANASSPNTSRGSPTPGNSSAKNAGRGLLEMPPMQPDKRSPNTAKSPSYQKTGSAGATTDRQGEVQSLKKEITHLKTDKAELVKKCHESVREITKLEGEKKELQTEYQSVKEAATNTLSCLKKFEDKYETAMQTKAASLLETLAALKQIRKQVVIDPDMPDPVENAITLLTNSTDTFVSLTDGINEEAVQAAQSELSKHQAKFYLPEAKDQLDELISSRDQARQRTYEAISTFLDVVNNLPMAERRAKIESSLGELEETYQHMLDGPTDESLTGRGDGDRDQINICINYKEWKEKKSKQLKTLRETTDQLAGVWRETVRQNMLDPFDMTSDLANPSVPPLDDLAQCLIVAMETEIAMTGQDSTDLKVDPALLQKKKEEKGQETAILNNTVRVVVKQLGLELDAIDYIIRQKDSYTAARNDFEKWLQDKPDVSCLQSIQKEIKTLKSKLRHKLADKDDLEEDPDLNSGGELQKIEKELTRIRADLQRAYAEEDILLEEVSELSRVHFPELVHQYPTFDIENYLDTLGLVKRGRDLQQFDLKPLPGCNKKMIHLSQCNGKPILIKSFFIPDDAARKEFLVQTVKAMTTGCEGRLIANAVYSLSNLGEVHLLLPYIEMGSLEAAVAKEGCFAAKPLTAKELQSIFRDVLTGIDQLQELSQSTVHGAVHPRNVLLTSRSSAVLAEYDITKTPTQRAQQAYKSDNGLTFSPPEVTSGLPATPAWDMYSYGMLLLWAHCPDEQFSTLPNGTPDLSSAEMNQPLKEIICSLLSHAPEKRPNPEEVMAMDYCTKSLPTEDTDEVTEDVLEEENGNKVEVESGDPSMDEIPEVEASVPKDSNAVTSDGDLVEDKASPLETLQDEKIDTEECGKETKGATPEEREEAKTDDAGKVDEDEKTRDDAKTTPQASAPSSGSILLKKMVAAMATTGEMGKTDAAKTVDGSEI</sequence>
<evidence type="ECO:0000259" key="5">
    <source>
        <dbReference type="PROSITE" id="PS50102"/>
    </source>
</evidence>
<dbReference type="SMART" id="SM00333">
    <property type="entry name" value="TUDOR"/>
    <property type="match status" value="1"/>
</dbReference>
<dbReference type="EnsemblMetazoa" id="XM_038205953.1">
    <property type="protein sequence ID" value="XP_038061881.1"/>
    <property type="gene ID" value="LOC119732437"/>
</dbReference>
<dbReference type="PROSITE" id="PS50304">
    <property type="entry name" value="TUDOR"/>
    <property type="match status" value="1"/>
</dbReference>
<dbReference type="PROSITE" id="PS50011">
    <property type="entry name" value="PROTEIN_KINASE_DOM"/>
    <property type="match status" value="1"/>
</dbReference>
<protein>
    <recommendedName>
        <fullName evidence="9">Serine/threonine-protein kinase 31</fullName>
    </recommendedName>
</protein>
<dbReference type="PROSITE" id="PS50102">
    <property type="entry name" value="RRM"/>
    <property type="match status" value="1"/>
</dbReference>
<feature type="compositionally biased region" description="Acidic residues" evidence="3">
    <location>
        <begin position="1159"/>
        <end position="1172"/>
    </location>
</feature>
<feature type="coiled-coil region" evidence="2">
    <location>
        <begin position="802"/>
        <end position="858"/>
    </location>
</feature>
<dbReference type="Gene3D" id="2.40.50.90">
    <property type="match status" value="1"/>
</dbReference>
<organism evidence="7 8">
    <name type="scientific">Patiria miniata</name>
    <name type="common">Bat star</name>
    <name type="synonym">Asterina miniata</name>
    <dbReference type="NCBI Taxonomy" id="46514"/>
    <lineage>
        <taxon>Eukaryota</taxon>
        <taxon>Metazoa</taxon>
        <taxon>Echinodermata</taxon>
        <taxon>Eleutherozoa</taxon>
        <taxon>Asterozoa</taxon>
        <taxon>Asteroidea</taxon>
        <taxon>Valvatacea</taxon>
        <taxon>Valvatida</taxon>
        <taxon>Asterinidae</taxon>
        <taxon>Patiria</taxon>
    </lineage>
</organism>
<dbReference type="RefSeq" id="XP_038061881.1">
    <property type="nucleotide sequence ID" value="XM_038205953.1"/>
</dbReference>
<dbReference type="InterPro" id="IPR000504">
    <property type="entry name" value="RRM_dom"/>
</dbReference>
<feature type="domain" description="RRM" evidence="5">
    <location>
        <begin position="47"/>
        <end position="123"/>
    </location>
</feature>
<dbReference type="InterPro" id="IPR050621">
    <property type="entry name" value="Tudor_domain_containing"/>
</dbReference>
<dbReference type="SUPFAM" id="SSF54928">
    <property type="entry name" value="RNA-binding domain, RBD"/>
    <property type="match status" value="1"/>
</dbReference>
<feature type="region of interest" description="Disordered" evidence="3">
    <location>
        <begin position="358"/>
        <end position="432"/>
    </location>
</feature>
<dbReference type="Proteomes" id="UP000887568">
    <property type="component" value="Unplaced"/>
</dbReference>
<dbReference type="OrthoDB" id="10023235at2759"/>
<dbReference type="SUPFAM" id="SSF56112">
    <property type="entry name" value="Protein kinase-like (PK-like)"/>
    <property type="match status" value="1"/>
</dbReference>
<dbReference type="InterPro" id="IPR035979">
    <property type="entry name" value="RBD_domain_sf"/>
</dbReference>
<dbReference type="PANTHER" id="PTHR22948:SF73">
    <property type="entry name" value="SERINE_THREONINE-PROTEIN KINASE 31"/>
    <property type="match status" value="1"/>
</dbReference>
<dbReference type="GO" id="GO:0003723">
    <property type="term" value="F:RNA binding"/>
    <property type="evidence" value="ECO:0007669"/>
    <property type="project" value="UniProtKB-UniRule"/>
</dbReference>
<dbReference type="Pfam" id="PF00076">
    <property type="entry name" value="RRM_1"/>
    <property type="match status" value="1"/>
</dbReference>
<feature type="compositionally biased region" description="Polar residues" evidence="3">
    <location>
        <begin position="1265"/>
        <end position="1276"/>
    </location>
</feature>
<dbReference type="GO" id="GO:0005524">
    <property type="term" value="F:ATP binding"/>
    <property type="evidence" value="ECO:0007669"/>
    <property type="project" value="InterPro"/>
</dbReference>
<feature type="domain" description="Protein kinase" evidence="4">
    <location>
        <begin position="887"/>
        <end position="1152"/>
    </location>
</feature>
<dbReference type="InterPro" id="IPR035437">
    <property type="entry name" value="SNase_OB-fold_sf"/>
</dbReference>
<evidence type="ECO:0000256" key="3">
    <source>
        <dbReference type="SAM" id="MobiDB-lite"/>
    </source>
</evidence>
<accession>A0A914AEF9</accession>
<evidence type="ECO:0000259" key="4">
    <source>
        <dbReference type="PROSITE" id="PS50011"/>
    </source>
</evidence>
<dbReference type="SMART" id="SM00220">
    <property type="entry name" value="S_TKc"/>
    <property type="match status" value="1"/>
</dbReference>
<feature type="compositionally biased region" description="Basic and acidic residues" evidence="3">
    <location>
        <begin position="1210"/>
        <end position="1264"/>
    </location>
</feature>
<evidence type="ECO:0000313" key="8">
    <source>
        <dbReference type="Proteomes" id="UP000887568"/>
    </source>
</evidence>
<feature type="compositionally biased region" description="Polar residues" evidence="3">
    <location>
        <begin position="409"/>
        <end position="428"/>
    </location>
</feature>
<dbReference type="OMA" id="QADIFAC"/>
<dbReference type="InterPro" id="IPR000719">
    <property type="entry name" value="Prot_kinase_dom"/>
</dbReference>
<dbReference type="InterPro" id="IPR011009">
    <property type="entry name" value="Kinase-like_dom_sf"/>
</dbReference>
<keyword evidence="1" id="KW-0694">RNA-binding</keyword>
<reference evidence="7" key="1">
    <citation type="submission" date="2022-11" db="UniProtKB">
        <authorList>
            <consortium name="EnsemblMetazoa"/>
        </authorList>
    </citation>
    <scope>IDENTIFICATION</scope>
</reference>
<keyword evidence="2" id="KW-0175">Coiled coil</keyword>
<evidence type="ECO:0008006" key="9">
    <source>
        <dbReference type="Google" id="ProtNLM"/>
    </source>
</evidence>
<dbReference type="InterPro" id="IPR002999">
    <property type="entry name" value="Tudor"/>
</dbReference>
<dbReference type="SMART" id="SM00360">
    <property type="entry name" value="RRM"/>
    <property type="match status" value="1"/>
</dbReference>
<evidence type="ECO:0000313" key="7">
    <source>
        <dbReference type="EnsemblMetazoa" id="XP_038061881.1"/>
    </source>
</evidence>
<dbReference type="PANTHER" id="PTHR22948">
    <property type="entry name" value="TUDOR DOMAIN CONTAINING PROTEIN"/>
    <property type="match status" value="1"/>
</dbReference>
<dbReference type="Pfam" id="PF00567">
    <property type="entry name" value="TUDOR"/>
    <property type="match status" value="1"/>
</dbReference>
<dbReference type="Gene3D" id="1.10.510.10">
    <property type="entry name" value="Transferase(Phosphotransferase) domain 1"/>
    <property type="match status" value="1"/>
</dbReference>
<dbReference type="InterPro" id="IPR012677">
    <property type="entry name" value="Nucleotide-bd_a/b_plait_sf"/>
</dbReference>
<dbReference type="Gene3D" id="2.30.30.140">
    <property type="match status" value="1"/>
</dbReference>
<evidence type="ECO:0000256" key="1">
    <source>
        <dbReference type="PROSITE-ProRule" id="PRU00176"/>
    </source>
</evidence>
<proteinExistence type="predicted"/>
<dbReference type="Gene3D" id="3.30.70.330">
    <property type="match status" value="1"/>
</dbReference>